<dbReference type="STRING" id="570521.SAMN04488508_1094"/>
<dbReference type="AlphaFoldDB" id="A0A1M6JDE6"/>
<organism evidence="1 2">
    <name type="scientific">Aquimarina spongiae</name>
    <dbReference type="NCBI Taxonomy" id="570521"/>
    <lineage>
        <taxon>Bacteria</taxon>
        <taxon>Pseudomonadati</taxon>
        <taxon>Bacteroidota</taxon>
        <taxon>Flavobacteriia</taxon>
        <taxon>Flavobacteriales</taxon>
        <taxon>Flavobacteriaceae</taxon>
        <taxon>Aquimarina</taxon>
    </lineage>
</organism>
<keyword evidence="2" id="KW-1185">Reference proteome</keyword>
<dbReference type="Proteomes" id="UP000184432">
    <property type="component" value="Unassembled WGS sequence"/>
</dbReference>
<accession>A0A1M6JDE6</accession>
<name>A0A1M6JDE6_9FLAO</name>
<evidence type="ECO:0000313" key="2">
    <source>
        <dbReference type="Proteomes" id="UP000184432"/>
    </source>
</evidence>
<protein>
    <submittedName>
        <fullName evidence="1">Uncharacterized protein</fullName>
    </submittedName>
</protein>
<reference evidence="2" key="1">
    <citation type="submission" date="2016-11" db="EMBL/GenBank/DDBJ databases">
        <authorList>
            <person name="Varghese N."/>
            <person name="Submissions S."/>
        </authorList>
    </citation>
    <scope>NUCLEOTIDE SEQUENCE [LARGE SCALE GENOMIC DNA]</scope>
    <source>
        <strain evidence="2">DSM 22623</strain>
    </source>
</reference>
<dbReference type="EMBL" id="FQYP01000009">
    <property type="protein sequence ID" value="SHJ44725.1"/>
    <property type="molecule type" value="Genomic_DNA"/>
</dbReference>
<proteinExistence type="predicted"/>
<sequence>MTLPHQTRFYHLKREIEGKKTEILYLVGEHDINSHPFEQKRTSLATRVNYCNRHFQFYLIGMG</sequence>
<evidence type="ECO:0000313" key="1">
    <source>
        <dbReference type="EMBL" id="SHJ44725.1"/>
    </source>
</evidence>
<gene>
    <name evidence="1" type="ORF">SAMN04488508_1094</name>
</gene>